<dbReference type="Proteomes" id="UP000272025">
    <property type="component" value="Unassembled WGS sequence"/>
</dbReference>
<reference evidence="1 2" key="1">
    <citation type="journal article" date="2018" name="Mol. Ecol.">
        <title>The obligate alkalophilic soda-lake fungus Sodiomyces alkalinus has shifted to a protein diet.</title>
        <authorList>
            <person name="Grum-Grzhimaylo A.A."/>
            <person name="Falkoski D.L."/>
            <person name="van den Heuvel J."/>
            <person name="Valero-Jimenez C.A."/>
            <person name="Min B."/>
            <person name="Choi I.G."/>
            <person name="Lipzen A."/>
            <person name="Daum C.G."/>
            <person name="Aanen D.K."/>
            <person name="Tsang A."/>
            <person name="Henrissat B."/>
            <person name="Bilanenko E.N."/>
            <person name="de Vries R.P."/>
            <person name="van Kan J.A.L."/>
            <person name="Grigoriev I.V."/>
            <person name="Debets A.J.M."/>
        </authorList>
    </citation>
    <scope>NUCLEOTIDE SEQUENCE [LARGE SCALE GENOMIC DNA]</scope>
    <source>
        <strain evidence="1 2">F11</strain>
    </source>
</reference>
<evidence type="ECO:0000313" key="2">
    <source>
        <dbReference type="Proteomes" id="UP000272025"/>
    </source>
</evidence>
<keyword evidence="2" id="KW-1185">Reference proteome</keyword>
<accession>A0A3N2Q5R3</accession>
<dbReference type="RefSeq" id="XP_028469771.1">
    <property type="nucleotide sequence ID" value="XM_028610096.1"/>
</dbReference>
<dbReference type="AlphaFoldDB" id="A0A3N2Q5R3"/>
<dbReference type="GeneID" id="39578574"/>
<dbReference type="EMBL" id="ML119051">
    <property type="protein sequence ID" value="ROT41965.1"/>
    <property type="molecule type" value="Genomic_DNA"/>
</dbReference>
<evidence type="ECO:0000313" key="1">
    <source>
        <dbReference type="EMBL" id="ROT41965.1"/>
    </source>
</evidence>
<dbReference type="OrthoDB" id="10254945at2759"/>
<protein>
    <submittedName>
        <fullName evidence="1">Uncharacterized protein</fullName>
    </submittedName>
</protein>
<sequence>MAKHKHDMDLNNTELREIYDFAIQLGKSAGDKLMAAARARLQVLRRRTVGKPKPP</sequence>
<proteinExistence type="predicted"/>
<gene>
    <name evidence="1" type="ORF">SODALDRAFT_326137</name>
</gene>
<organism evidence="1 2">
    <name type="scientific">Sodiomyces alkalinus (strain CBS 110278 / VKM F-3762 / F11)</name>
    <name type="common">Alkaliphilic filamentous fungus</name>
    <dbReference type="NCBI Taxonomy" id="1314773"/>
    <lineage>
        <taxon>Eukaryota</taxon>
        <taxon>Fungi</taxon>
        <taxon>Dikarya</taxon>
        <taxon>Ascomycota</taxon>
        <taxon>Pezizomycotina</taxon>
        <taxon>Sordariomycetes</taxon>
        <taxon>Hypocreomycetidae</taxon>
        <taxon>Glomerellales</taxon>
        <taxon>Plectosphaerellaceae</taxon>
        <taxon>Sodiomyces</taxon>
    </lineage>
</organism>
<name>A0A3N2Q5R3_SODAK</name>